<dbReference type="Gene3D" id="3.40.50.980">
    <property type="match status" value="2"/>
</dbReference>
<feature type="domain" description="Carrier" evidence="4">
    <location>
        <begin position="803"/>
        <end position="878"/>
    </location>
</feature>
<dbReference type="InterPro" id="IPR009081">
    <property type="entry name" value="PP-bd_ACP"/>
</dbReference>
<sequence length="2685" mass="290595">MSGTEVQFWKRSLEGAPALTEAPMDRQRPAQAFQGHCANVRQQCPFDLQDKIYRFTEKSCFECFLAAVWQVLLSRYGRSEDVLTGIATSKIGSADLVDLIGLQNNPIALRTSFADPVQTFALLLEKVGEALTAAKGNSSINFLQVLQALGYPRTQQHAPLFQTLLRYKEGGNQRALTHIGQLDILLEVSRQEAGLQGTLYYNTDLFDRSTAQRMLGHFMELCNDAATRPRSLVVELQLITSLEVTQVLRTFNAWDLPYTELLNPEHQTIHGMFEHWAKHTPDAPSLTFGNTTLSFAQLDARANQLARHLIQLGAAPERPIGILMRRSLDLFTGLVAILKSGSAYVPMDPDYPPDRLAIMAGDSKAPVILSQVDLEGKVSEVLAAVEKDRQATGSIESVPKVVLMDAERARILQQPETSPAVAVTSTNMCYIIFTSGSTGRPKGTVLQHAGVVNYFLSLVDKLKLTPADTFLQKAPISFDASVQELFNAFACGGRVVLAGPGMEKDTQALARLMSEQAITNCSCVPSQLEVLLMESELEGCTALRHVLVGGEALPPVLAPRFGQRLPNAHLHNAYGPTETTVDATGYDVTAEFKGGASVPIGRPINNMRCYVLDGQLQLLPIGMAGELMVSGIQLAREYLHNSEKTAASFIPNPHNHDKHPHHTRMYRTGDLARWLLNGNIEFLGRLDDQVKLRGFRIELGEVESVLMEAPGVKLAAAVIMKDASAADHLVGFVSPATVDCEAIIAALKQRLPAHFVPSLIVPLPEMPLSPAGKVDRKKLKADKHYAPNWSAAASLAADEDFVEPETELERQLQAVWQQVLSQAAISVTSDFFRIGGTSLRVGMVMAKVRASIWPDASTALLFRAPTIRSLAREIEAAKGSRADVTDASISCAPFSDEQRASGVEVWPMQADLLQQDPNEPTQSQETAAWQLSGPMDMELLRQALAAVARRHELLRASFSDRDGKLMQSIGVAGSQLQCRPLDSNVSLQTLVQAELERPLNPLAGTGVLRATLLGPDSGQSKAVLLLTLHKVAGSHHSLALLGEQLAEAYATLKSSSNPVAGSALQFLDVLHWQRQSQQVQKYKDQRLFWLRQLAYAPPKLYLPYDEAEEGIDRQPGSAACITFMIPGDLTCKLTSAAASCGATLFMALMATWQMLLGRYSRMEDIITLTTVANNLKRPDLEGVLGPFSNTVALRTDLSGAPTFRLLLSRVKASLLSALVHSELPFKTVLSELSKSGDGLNEQPHFQSALNLEDGNEQGRLQGFRRAGVEVKRLQVPKQKTALDLDLFFYQEGNELQAELTYKADAFTEQTAKRFADSLQVLLRAAAEGPEAVALDLPILTQDDYNLMVLEYNNTSAPVPADKMLNQLFEAHVATQPDAMCVQTGDKALTYAEVDRQANQLAYHLVASGVSPGATVMLLMHASAEAIVSMLAILKAGCAYSALSPQYDELSELLLDASPTLVITHHGLHSRLPRTSVPFQVFNFEADADVAALAKRPARQLPARASPGEAAVVEYVPGPNNRPLGIVHAHVGLVNAIVAGLPATWGGLEAAPPQMLLHSDLTSVGSLLETWVPLLHGGCIIVAPPDDEDAIEELLCEASVTAVLMEGPEIADLLESGCLDSCESLRTVWLWDENYVDPELVESLCGALPDARIYQGFDQAECAFFVTLLLLTGGDDEPHALHGQPLPNTRVYVLDERMKPVPLGVPGRLYVSGVCLARGYLHRPQLTAEAFLANPFFDPFTDPPAFSRMFDTKALSRWLPGGTLDFVANADRQVMLRGAEVALGEVEAVLEDLPGVEQAVALVQEDPTGVQRLIAYVTPSSLSSTELMSGLRGKLPARMMPFSITPLAEFPRLLVSQRVDHVALPQPDWSAATLEYLGPSNGLETTLQEVFQEILGKERISVTANFFAEGGTQQQVTEVMQRLHGIAGRALPHSMLARSPTIQGLAETLAAIPPIDPQRQGSISRAPYTASQRAAGVPCAAMQEGAARSYLMDRDGESVSRENIPTALRLRGSIDMAALEDALAFLLKRHEVLRAQYVLQHGIPLQVIGLAKRLSVTRKRPEPNTQLQLMSCLQIEAAHRFDLEHDSALVYAVLFDIGTGESSELLDDHVLLLVVNHICSDGLSEKICVDEIAAVYNAFASTGHPPGSGALPDMPVSWVDYCFWQQGRTASDTALDPQRQYWRDTLAGVPSKPGFRTDFELSAGLNSPGKYIRVVVPQKLTHSLESLAVACAATLFTVGMAAWQLLLSQYCSSKDVAVLTAMAGRPAVEVEPLVGWFACGCAIRTSLEGAELTLKQLLDRVRQAVQGAFANSELPSRQQVAAAGYAPEEERRIMPTFFALHDASFFEAPAMTGLEVSRIDLPPEATDRVFGYAMLEMELLQLGGQLSGTLAYNTGLFKPSTAERIASQYQELLGAMVQAGPSTPVASLPVMSEMMRRLDALESLEAGAAMDGTAPGGMLPSRKSLVPRKTFMASLRSMASAVPHVREHDDADKSLSGRMSHAQGASAATMPGASRTAGTKREQLLEVQTSEIVQRLRMHTSMRPASAVPQAGNAGAHWQSSILPRNSAAVRASQGVPGRAALMSQGSLAQQHRGSPAGLPSELPGRASMAANHQRNIDMAARRAAGHSTQMLSSRKSFVPAAVSSPSKHAPASLGAEHCKNSSCTPAADQVSAGSPFLSVVLESQD</sequence>
<protein>
    <recommendedName>
        <fullName evidence="4">Carrier domain-containing protein</fullName>
    </recommendedName>
</protein>
<feature type="compositionally biased region" description="Polar residues" evidence="3">
    <location>
        <begin position="2583"/>
        <end position="2592"/>
    </location>
</feature>
<dbReference type="Gene3D" id="1.10.1200.10">
    <property type="entry name" value="ACP-like"/>
    <property type="match status" value="2"/>
</dbReference>
<dbReference type="Pfam" id="PF00668">
    <property type="entry name" value="Condensation"/>
    <property type="match status" value="3"/>
</dbReference>
<dbReference type="Gene3D" id="3.30.300.30">
    <property type="match status" value="2"/>
</dbReference>
<dbReference type="CDD" id="cd05930">
    <property type="entry name" value="A_NRPS"/>
    <property type="match status" value="1"/>
</dbReference>
<feature type="compositionally biased region" description="Basic and acidic residues" evidence="3">
    <location>
        <begin position="2483"/>
        <end position="2494"/>
    </location>
</feature>
<dbReference type="PROSITE" id="PS50075">
    <property type="entry name" value="CARRIER"/>
    <property type="match status" value="2"/>
</dbReference>
<name>A0AAV1HYG1_9CHLO</name>
<dbReference type="InterPro" id="IPR023213">
    <property type="entry name" value="CAT-like_dom_sf"/>
</dbReference>
<feature type="region of interest" description="Disordered" evidence="3">
    <location>
        <begin position="2583"/>
        <end position="2604"/>
    </location>
</feature>
<dbReference type="InterPro" id="IPR025110">
    <property type="entry name" value="AMP-bd_C"/>
</dbReference>
<dbReference type="Gene3D" id="3.30.559.10">
    <property type="entry name" value="Chloramphenicol acetyltransferase-like domain"/>
    <property type="match status" value="2"/>
</dbReference>
<dbReference type="Gene3D" id="3.40.50.12780">
    <property type="entry name" value="N-terminal domain of ligase-like"/>
    <property type="match status" value="1"/>
</dbReference>
<dbReference type="EMBL" id="CAUYUE010000004">
    <property type="protein sequence ID" value="CAK0759953.1"/>
    <property type="molecule type" value="Genomic_DNA"/>
</dbReference>
<evidence type="ECO:0000256" key="3">
    <source>
        <dbReference type="SAM" id="MobiDB-lite"/>
    </source>
</evidence>
<keyword evidence="2" id="KW-0597">Phosphoprotein</keyword>
<feature type="region of interest" description="Disordered" evidence="3">
    <location>
        <begin position="2481"/>
        <end position="2517"/>
    </location>
</feature>
<dbReference type="InterPro" id="IPR001242">
    <property type="entry name" value="Condensation_dom"/>
</dbReference>
<organism evidence="5 6">
    <name type="scientific">Coccomyxa viridis</name>
    <dbReference type="NCBI Taxonomy" id="1274662"/>
    <lineage>
        <taxon>Eukaryota</taxon>
        <taxon>Viridiplantae</taxon>
        <taxon>Chlorophyta</taxon>
        <taxon>core chlorophytes</taxon>
        <taxon>Trebouxiophyceae</taxon>
        <taxon>Trebouxiophyceae incertae sedis</taxon>
        <taxon>Coccomyxaceae</taxon>
        <taxon>Coccomyxa</taxon>
    </lineage>
</organism>
<accession>A0AAV1HYG1</accession>
<feature type="compositionally biased region" description="Polar residues" evidence="3">
    <location>
        <begin position="2626"/>
        <end position="2635"/>
    </location>
</feature>
<dbReference type="Gene3D" id="2.30.38.10">
    <property type="entry name" value="Luciferase, Domain 3"/>
    <property type="match status" value="1"/>
</dbReference>
<dbReference type="PROSITE" id="PS00455">
    <property type="entry name" value="AMP_BINDING"/>
    <property type="match status" value="1"/>
</dbReference>
<evidence type="ECO:0000256" key="2">
    <source>
        <dbReference type="ARBA" id="ARBA00022553"/>
    </source>
</evidence>
<dbReference type="SUPFAM" id="SSF56801">
    <property type="entry name" value="Acetyl-CoA synthetase-like"/>
    <property type="match status" value="2"/>
</dbReference>
<feature type="region of interest" description="Disordered" evidence="3">
    <location>
        <begin position="2621"/>
        <end position="2670"/>
    </location>
</feature>
<proteinExistence type="predicted"/>
<dbReference type="GO" id="GO:0005737">
    <property type="term" value="C:cytoplasm"/>
    <property type="evidence" value="ECO:0007669"/>
    <property type="project" value="TreeGrafter"/>
</dbReference>
<keyword evidence="6" id="KW-1185">Reference proteome</keyword>
<dbReference type="InterPro" id="IPR042099">
    <property type="entry name" value="ANL_N_sf"/>
</dbReference>
<dbReference type="Pfam" id="PF00501">
    <property type="entry name" value="AMP-binding"/>
    <property type="match status" value="2"/>
</dbReference>
<dbReference type="Gene3D" id="3.30.559.30">
    <property type="entry name" value="Nonribosomal peptide synthetase, condensation domain"/>
    <property type="match status" value="3"/>
</dbReference>
<comment type="caution">
    <text evidence="5">The sequence shown here is derived from an EMBL/GenBank/DDBJ whole genome shotgun (WGS) entry which is preliminary data.</text>
</comment>
<dbReference type="Pfam" id="PF00550">
    <property type="entry name" value="PP-binding"/>
    <property type="match status" value="2"/>
</dbReference>
<dbReference type="Proteomes" id="UP001314263">
    <property type="component" value="Unassembled WGS sequence"/>
</dbReference>
<dbReference type="InterPro" id="IPR010071">
    <property type="entry name" value="AA_adenyl_dom"/>
</dbReference>
<dbReference type="SUPFAM" id="SSF47336">
    <property type="entry name" value="ACP-like"/>
    <property type="match status" value="2"/>
</dbReference>
<dbReference type="SUPFAM" id="SSF52777">
    <property type="entry name" value="CoA-dependent acyltransferases"/>
    <property type="match status" value="5"/>
</dbReference>
<dbReference type="GO" id="GO:0043041">
    <property type="term" value="P:amino acid activation for nonribosomal peptide biosynthetic process"/>
    <property type="evidence" value="ECO:0007669"/>
    <property type="project" value="TreeGrafter"/>
</dbReference>
<reference evidence="5 6" key="1">
    <citation type="submission" date="2023-10" db="EMBL/GenBank/DDBJ databases">
        <authorList>
            <person name="Maclean D."/>
            <person name="Macfadyen A."/>
        </authorList>
    </citation>
    <scope>NUCLEOTIDE SEQUENCE [LARGE SCALE GENOMIC DNA]</scope>
</reference>
<dbReference type="InterPro" id="IPR045851">
    <property type="entry name" value="AMP-bd_C_sf"/>
</dbReference>
<evidence type="ECO:0000259" key="4">
    <source>
        <dbReference type="PROSITE" id="PS50075"/>
    </source>
</evidence>
<dbReference type="FunFam" id="3.40.50.980:FF:000001">
    <property type="entry name" value="Non-ribosomal peptide synthetase"/>
    <property type="match status" value="1"/>
</dbReference>
<evidence type="ECO:0000313" key="5">
    <source>
        <dbReference type="EMBL" id="CAK0759953.1"/>
    </source>
</evidence>
<dbReference type="InterPro" id="IPR036736">
    <property type="entry name" value="ACP-like_sf"/>
</dbReference>
<dbReference type="InterPro" id="IPR020845">
    <property type="entry name" value="AMP-binding_CS"/>
</dbReference>
<dbReference type="Pfam" id="PF13193">
    <property type="entry name" value="AMP-binding_C"/>
    <property type="match status" value="1"/>
</dbReference>
<gene>
    <name evidence="5" type="ORF">CVIRNUC_002731</name>
</gene>
<dbReference type="PANTHER" id="PTHR45527">
    <property type="entry name" value="NONRIBOSOMAL PEPTIDE SYNTHETASE"/>
    <property type="match status" value="1"/>
</dbReference>
<dbReference type="PANTHER" id="PTHR45527:SF1">
    <property type="entry name" value="FATTY ACID SYNTHASE"/>
    <property type="match status" value="1"/>
</dbReference>
<evidence type="ECO:0000313" key="6">
    <source>
        <dbReference type="Proteomes" id="UP001314263"/>
    </source>
</evidence>
<dbReference type="GO" id="GO:0044550">
    <property type="term" value="P:secondary metabolite biosynthetic process"/>
    <property type="evidence" value="ECO:0007669"/>
    <property type="project" value="TreeGrafter"/>
</dbReference>
<keyword evidence="1" id="KW-0596">Phosphopantetheine</keyword>
<dbReference type="GO" id="GO:0003824">
    <property type="term" value="F:catalytic activity"/>
    <property type="evidence" value="ECO:0007669"/>
    <property type="project" value="InterPro"/>
</dbReference>
<dbReference type="GO" id="GO:0031177">
    <property type="term" value="F:phosphopantetheine binding"/>
    <property type="evidence" value="ECO:0007669"/>
    <property type="project" value="TreeGrafter"/>
</dbReference>
<evidence type="ECO:0000256" key="1">
    <source>
        <dbReference type="ARBA" id="ARBA00022450"/>
    </source>
</evidence>
<dbReference type="NCBIfam" id="TIGR01733">
    <property type="entry name" value="AA-adenyl-dom"/>
    <property type="match status" value="1"/>
</dbReference>
<feature type="domain" description="Carrier" evidence="4">
    <location>
        <begin position="1877"/>
        <end position="1952"/>
    </location>
</feature>
<dbReference type="InterPro" id="IPR000873">
    <property type="entry name" value="AMP-dep_synth/lig_dom"/>
</dbReference>